<dbReference type="EMBL" id="CP003108">
    <property type="protein sequence ID" value="AET69898.1"/>
    <property type="molecule type" value="Genomic_DNA"/>
</dbReference>
<dbReference type="KEGG" id="dor:Desor_4489"/>
<dbReference type="HOGENOM" id="CLU_116318_1_0_9"/>
<sequence length="164" mass="18984">MKITIRPARDNENDALTNISFTSKNYWNYPQEYFDVWRRELTITSDYINTNIVFVAEVDEIVAGYFSIAEVKEDFFTGQVMIKKGFWLEHLFILPEFIGQGIGTDLMFKAKNICAQMKIDRLYIFSDPNAKGFYDKLGAKYIGESPSSIEGRMVSLFELEVNLI</sequence>
<dbReference type="eggNOG" id="COG0456">
    <property type="taxonomic scope" value="Bacteria"/>
</dbReference>
<proteinExistence type="predicted"/>
<reference evidence="2 3" key="2">
    <citation type="journal article" date="2012" name="J. Bacteriol.">
        <title>Complete genome sequences of Desulfosporosinus orientis DSM765T, Desulfosporosinus youngiae DSM17734T, Desulfosporosinus meridiei DSM13257T, and Desulfosporosinus acidiphilus DSM22704T.</title>
        <authorList>
            <person name="Pester M."/>
            <person name="Brambilla E."/>
            <person name="Alazard D."/>
            <person name="Rattei T."/>
            <person name="Weinmaier T."/>
            <person name="Han J."/>
            <person name="Lucas S."/>
            <person name="Lapidus A."/>
            <person name="Cheng J.F."/>
            <person name="Goodwin L."/>
            <person name="Pitluck S."/>
            <person name="Peters L."/>
            <person name="Ovchinnikova G."/>
            <person name="Teshima H."/>
            <person name="Detter J.C."/>
            <person name="Han C.S."/>
            <person name="Tapia R."/>
            <person name="Land M.L."/>
            <person name="Hauser L."/>
            <person name="Kyrpides N.C."/>
            <person name="Ivanova N.N."/>
            <person name="Pagani I."/>
            <person name="Huntmann M."/>
            <person name="Wei C.L."/>
            <person name="Davenport K.W."/>
            <person name="Daligault H."/>
            <person name="Chain P.S."/>
            <person name="Chen A."/>
            <person name="Mavromatis K."/>
            <person name="Markowitz V."/>
            <person name="Szeto E."/>
            <person name="Mikhailova N."/>
            <person name="Pati A."/>
            <person name="Wagner M."/>
            <person name="Woyke T."/>
            <person name="Ollivier B."/>
            <person name="Klenk H.P."/>
            <person name="Spring S."/>
            <person name="Loy A."/>
        </authorList>
    </citation>
    <scope>NUCLEOTIDE SEQUENCE [LARGE SCALE GENOMIC DNA]</scope>
    <source>
        <strain evidence="3">ATCC 19365 / DSM 765 / NCIMB 8382 / VKM B-1628</strain>
    </source>
</reference>
<dbReference type="RefSeq" id="WP_014186705.1">
    <property type="nucleotide sequence ID" value="NC_016584.1"/>
</dbReference>
<dbReference type="PROSITE" id="PS51186">
    <property type="entry name" value="GNAT"/>
    <property type="match status" value="1"/>
</dbReference>
<dbReference type="Pfam" id="PF00583">
    <property type="entry name" value="Acetyltransf_1"/>
    <property type="match status" value="1"/>
</dbReference>
<dbReference type="AlphaFoldDB" id="G7W9I1"/>
<evidence type="ECO:0000259" key="1">
    <source>
        <dbReference type="PROSITE" id="PS51186"/>
    </source>
</evidence>
<name>G7W9I1_DESOD</name>
<dbReference type="SUPFAM" id="SSF55729">
    <property type="entry name" value="Acyl-CoA N-acyltransferases (Nat)"/>
    <property type="match status" value="1"/>
</dbReference>
<reference evidence="3" key="1">
    <citation type="submission" date="2011-11" db="EMBL/GenBank/DDBJ databases">
        <title>Complete sequence of Desulfosporosinus orientis DSM 765.</title>
        <authorList>
            <person name="Lucas S."/>
            <person name="Han J."/>
            <person name="Lapidus A."/>
            <person name="Cheng J.-F."/>
            <person name="Goodwin L."/>
            <person name="Pitluck S."/>
            <person name="Peters L."/>
            <person name="Ovchinnikova G."/>
            <person name="Teshima H."/>
            <person name="Detter J.C."/>
            <person name="Han C."/>
            <person name="Tapia R."/>
            <person name="Land M."/>
            <person name="Hauser L."/>
            <person name="Kyrpides N."/>
            <person name="Ivanova N."/>
            <person name="Pagani I."/>
            <person name="Pester M."/>
            <person name="Spring S."/>
            <person name="Ollivier B."/>
            <person name="Rattei T."/>
            <person name="Klenk H.-P."/>
            <person name="Wagner M."/>
            <person name="Loy A."/>
            <person name="Woyke T."/>
        </authorList>
    </citation>
    <scope>NUCLEOTIDE SEQUENCE [LARGE SCALE GENOMIC DNA]</scope>
    <source>
        <strain evidence="3">ATCC 19365 / DSM 765 / NCIMB 8382 / VKM B-1628</strain>
    </source>
</reference>
<protein>
    <submittedName>
        <fullName evidence="2">Putative acetyltransferase</fullName>
    </submittedName>
</protein>
<dbReference type="PATRIC" id="fig|768706.3.peg.4560"/>
<dbReference type="STRING" id="768706.Desor_4489"/>
<dbReference type="OrthoDB" id="164032at2"/>
<evidence type="ECO:0000313" key="3">
    <source>
        <dbReference type="Proteomes" id="UP000006346"/>
    </source>
</evidence>
<evidence type="ECO:0000313" key="2">
    <source>
        <dbReference type="EMBL" id="AET69898.1"/>
    </source>
</evidence>
<gene>
    <name evidence="2" type="ordered locus">Desor_4489</name>
</gene>
<dbReference type="InterPro" id="IPR000182">
    <property type="entry name" value="GNAT_dom"/>
</dbReference>
<keyword evidence="3" id="KW-1185">Reference proteome</keyword>
<accession>G7W9I1</accession>
<dbReference type="CDD" id="cd04301">
    <property type="entry name" value="NAT_SF"/>
    <property type="match status" value="1"/>
</dbReference>
<dbReference type="GO" id="GO:0016747">
    <property type="term" value="F:acyltransferase activity, transferring groups other than amino-acyl groups"/>
    <property type="evidence" value="ECO:0007669"/>
    <property type="project" value="InterPro"/>
</dbReference>
<dbReference type="InterPro" id="IPR016181">
    <property type="entry name" value="Acyl_CoA_acyltransferase"/>
</dbReference>
<organism evidence="2 3">
    <name type="scientific">Desulfosporosinus orientis (strain ATCC 19365 / DSM 765 / NCIMB 8382 / VKM B-1628 / Singapore I)</name>
    <name type="common">Desulfotomaculum orientis</name>
    <dbReference type="NCBI Taxonomy" id="768706"/>
    <lineage>
        <taxon>Bacteria</taxon>
        <taxon>Bacillati</taxon>
        <taxon>Bacillota</taxon>
        <taxon>Clostridia</taxon>
        <taxon>Eubacteriales</taxon>
        <taxon>Desulfitobacteriaceae</taxon>
        <taxon>Desulfosporosinus</taxon>
    </lineage>
</organism>
<dbReference type="Proteomes" id="UP000006346">
    <property type="component" value="Chromosome"/>
</dbReference>
<dbReference type="Gene3D" id="3.40.630.30">
    <property type="match status" value="1"/>
</dbReference>
<keyword evidence="2" id="KW-0808">Transferase</keyword>
<feature type="domain" description="N-acetyltransferase" evidence="1">
    <location>
        <begin position="3"/>
        <end position="158"/>
    </location>
</feature>